<sequence length="227" mass="25302">MFAFVAQKKQSAIFLTAGILVFVQIYIHLSLSLSLSLSHSFSRFHSLSLLLAISLFLFLSLSLSFALFLSIYLSLFSSSSLSLFLSLFPSLTLSLSLSSKPRIHREIGPCYRRRQQFCIFLTTAVICNYPKQPFVTVSRATSTTGPVIKNTIKPLSGSTSRCSGDEPRRLASLSLFFLFFVSTFIERLSFFFNLYSLSLFPNVPLSLALSLSLSLSLSLYLSTYLSS</sequence>
<evidence type="ECO:0000256" key="1">
    <source>
        <dbReference type="SAM" id="Phobius"/>
    </source>
</evidence>
<evidence type="ECO:0000313" key="2">
    <source>
        <dbReference type="EMBL" id="CAE1280781.1"/>
    </source>
</evidence>
<organism evidence="2 3">
    <name type="scientific">Acanthosepion pharaonis</name>
    <name type="common">Pharaoh cuttlefish</name>
    <name type="synonym">Sepia pharaonis</name>
    <dbReference type="NCBI Taxonomy" id="158019"/>
    <lineage>
        <taxon>Eukaryota</taxon>
        <taxon>Metazoa</taxon>
        <taxon>Spiralia</taxon>
        <taxon>Lophotrochozoa</taxon>
        <taxon>Mollusca</taxon>
        <taxon>Cephalopoda</taxon>
        <taxon>Coleoidea</taxon>
        <taxon>Decapodiformes</taxon>
        <taxon>Sepiida</taxon>
        <taxon>Sepiina</taxon>
        <taxon>Sepiidae</taxon>
        <taxon>Acanthosepion</taxon>
    </lineage>
</organism>
<reference evidence="2" key="1">
    <citation type="submission" date="2021-01" db="EMBL/GenBank/DDBJ databases">
        <authorList>
            <person name="Li R."/>
            <person name="Bekaert M."/>
        </authorList>
    </citation>
    <scope>NUCLEOTIDE SEQUENCE</scope>
    <source>
        <strain evidence="2">Farmed</strain>
    </source>
</reference>
<dbReference type="AlphaFoldDB" id="A0A812CSB9"/>
<feature type="transmembrane region" description="Helical" evidence="1">
    <location>
        <begin position="12"/>
        <end position="37"/>
    </location>
</feature>
<accession>A0A812CSB9</accession>
<feature type="transmembrane region" description="Helical" evidence="1">
    <location>
        <begin position="170"/>
        <end position="192"/>
    </location>
</feature>
<proteinExistence type="predicted"/>
<keyword evidence="3" id="KW-1185">Reference proteome</keyword>
<protein>
    <submittedName>
        <fullName evidence="2">Uncharacterized protein</fullName>
    </submittedName>
</protein>
<keyword evidence="1" id="KW-0472">Membrane</keyword>
<feature type="transmembrane region" description="Helical" evidence="1">
    <location>
        <begin position="204"/>
        <end position="225"/>
    </location>
</feature>
<dbReference type="Proteomes" id="UP000597762">
    <property type="component" value="Unassembled WGS sequence"/>
</dbReference>
<comment type="caution">
    <text evidence="2">The sequence shown here is derived from an EMBL/GenBank/DDBJ whole genome shotgun (WGS) entry which is preliminary data.</text>
</comment>
<name>A0A812CSB9_ACAPH</name>
<evidence type="ECO:0000313" key="3">
    <source>
        <dbReference type="Proteomes" id="UP000597762"/>
    </source>
</evidence>
<keyword evidence="1" id="KW-0812">Transmembrane</keyword>
<feature type="transmembrane region" description="Helical" evidence="1">
    <location>
        <begin position="49"/>
        <end position="73"/>
    </location>
</feature>
<gene>
    <name evidence="2" type="ORF">SPHA_42615</name>
</gene>
<dbReference type="EMBL" id="CAHIKZ030002090">
    <property type="protein sequence ID" value="CAE1280781.1"/>
    <property type="molecule type" value="Genomic_DNA"/>
</dbReference>
<keyword evidence="1" id="KW-1133">Transmembrane helix</keyword>